<sequence length="281" mass="31276">AVCDKIGQIRMSLAQVKNVDSLKLCVSGFSMVLMTMGISTHFGHESFFGSRRLVASGSLFILSDGVRVLLIPSSLPTTQQDRNPHPSRTGRRVMGSYLSLKDGISSLEGSSTKKTPAHTRLRIRPTVGLNLRATPSTVLSGTKGAGLTILTLVYFLSRIDRRLSPKGGERAGRIQRAQREGRGHGGESRCTVVFAIKFCPMVQTLENLAFSRTEIEAKNRFRRDVVWSQRSFHGQNEYAHRHQHHREPRNAKFQIVDIFNQCQPSSDSFTNGHISTLIDTE</sequence>
<protein>
    <submittedName>
        <fullName evidence="1">Uncharacterized protein</fullName>
    </submittedName>
</protein>
<reference evidence="1" key="2">
    <citation type="submission" date="2022-06" db="UniProtKB">
        <authorList>
            <consortium name="EnsemblMetazoa"/>
        </authorList>
    </citation>
    <scope>IDENTIFICATION</scope>
    <source>
        <strain evidence="1">PS312</strain>
    </source>
</reference>
<evidence type="ECO:0000313" key="1">
    <source>
        <dbReference type="EnsemblMetazoa" id="PPA40053.1"/>
    </source>
</evidence>
<name>A0A2A6CQY3_PRIPA</name>
<evidence type="ECO:0000313" key="2">
    <source>
        <dbReference type="Proteomes" id="UP000005239"/>
    </source>
</evidence>
<accession>A0A2A6CQY3</accession>
<gene>
    <name evidence="1" type="primary">WBGene00278422</name>
</gene>
<organism evidence="1 2">
    <name type="scientific">Pristionchus pacificus</name>
    <name type="common">Parasitic nematode worm</name>
    <dbReference type="NCBI Taxonomy" id="54126"/>
    <lineage>
        <taxon>Eukaryota</taxon>
        <taxon>Metazoa</taxon>
        <taxon>Ecdysozoa</taxon>
        <taxon>Nematoda</taxon>
        <taxon>Chromadorea</taxon>
        <taxon>Rhabditida</taxon>
        <taxon>Rhabditina</taxon>
        <taxon>Diplogasteromorpha</taxon>
        <taxon>Diplogasteroidea</taxon>
        <taxon>Neodiplogasteridae</taxon>
        <taxon>Pristionchus</taxon>
    </lineage>
</organism>
<keyword evidence="2" id="KW-1185">Reference proteome</keyword>
<proteinExistence type="predicted"/>
<dbReference type="OrthoDB" id="433474at2759"/>
<dbReference type="AlphaFoldDB" id="A0A2A6CQY3"/>
<dbReference type="EnsemblMetazoa" id="PPA40053.1">
    <property type="protein sequence ID" value="PPA40053.1"/>
    <property type="gene ID" value="WBGene00278422"/>
</dbReference>
<accession>A0A8R1UW02</accession>
<reference evidence="2" key="1">
    <citation type="journal article" date="2008" name="Nat. Genet.">
        <title>The Pristionchus pacificus genome provides a unique perspective on nematode lifestyle and parasitism.</title>
        <authorList>
            <person name="Dieterich C."/>
            <person name="Clifton S.W."/>
            <person name="Schuster L.N."/>
            <person name="Chinwalla A."/>
            <person name="Delehaunty K."/>
            <person name="Dinkelacker I."/>
            <person name="Fulton L."/>
            <person name="Fulton R."/>
            <person name="Godfrey J."/>
            <person name="Minx P."/>
            <person name="Mitreva M."/>
            <person name="Roeseler W."/>
            <person name="Tian H."/>
            <person name="Witte H."/>
            <person name="Yang S.P."/>
            <person name="Wilson R.K."/>
            <person name="Sommer R.J."/>
        </authorList>
    </citation>
    <scope>NUCLEOTIDE SEQUENCE [LARGE SCALE GENOMIC DNA]</scope>
    <source>
        <strain evidence="2">PS312</strain>
    </source>
</reference>
<dbReference type="Proteomes" id="UP000005239">
    <property type="component" value="Unassembled WGS sequence"/>
</dbReference>